<evidence type="ECO:0000313" key="2">
    <source>
        <dbReference type="Proteomes" id="UP000041601"/>
    </source>
</evidence>
<evidence type="ECO:0000313" key="1">
    <source>
        <dbReference type="EMBL" id="CNE39179.1"/>
    </source>
</evidence>
<dbReference type="EMBL" id="CPXJ01000053">
    <property type="protein sequence ID" value="CNE39179.1"/>
    <property type="molecule type" value="Genomic_DNA"/>
</dbReference>
<evidence type="ECO:0008006" key="3">
    <source>
        <dbReference type="Google" id="ProtNLM"/>
    </source>
</evidence>
<comment type="caution">
    <text evidence="1">The sequence shown here is derived from an EMBL/GenBank/DDBJ whole genome shotgun (WGS) entry which is preliminary data.</text>
</comment>
<dbReference type="RefSeq" id="WP_050156669.1">
    <property type="nucleotide sequence ID" value="NZ_CPXJ01000053.1"/>
</dbReference>
<protein>
    <recommendedName>
        <fullName evidence="3">Bacteriophage protein</fullName>
    </recommendedName>
</protein>
<organism evidence="1 2">
    <name type="scientific">Yersinia enterocolitica</name>
    <dbReference type="NCBI Taxonomy" id="630"/>
    <lineage>
        <taxon>Bacteria</taxon>
        <taxon>Pseudomonadati</taxon>
        <taxon>Pseudomonadota</taxon>
        <taxon>Gammaproteobacteria</taxon>
        <taxon>Enterobacterales</taxon>
        <taxon>Yersiniaceae</taxon>
        <taxon>Yersinia</taxon>
    </lineage>
</organism>
<proteinExistence type="predicted"/>
<keyword evidence="2" id="KW-1185">Reference proteome</keyword>
<dbReference type="Proteomes" id="UP000041601">
    <property type="component" value="Unassembled WGS sequence"/>
</dbReference>
<sequence>MKSGLKVRVDKANGILAAFKSIGNKDVLVGIPESTSNREPEDGEKVTIGNAQIGYINEYGSPAQNIPARPHLQPGVQSVQDKTIAKLKQAAQAVFDGNSAAEKALNQAGLIASDAVRRYMTITNLIPLADSTLAARARRGRKGAIRELARREGEGSLMEKNEQGQLISNTNARPLIDQGQYRRAITYIVRDKNAKS</sequence>
<name>A0ABP1YAU6_YEREN</name>
<gene>
    <name evidence="1" type="ORF">ERS137959_03676</name>
</gene>
<reference evidence="1 2" key="1">
    <citation type="submission" date="2015-03" db="EMBL/GenBank/DDBJ databases">
        <authorList>
            <consortium name="Pathogen Informatics"/>
            <person name="Murphy D."/>
        </authorList>
    </citation>
    <scope>NUCLEOTIDE SEQUENCE [LARGE SCALE GENOMIC DNA]</scope>
    <source>
        <strain evidence="1 2">IP05342</strain>
    </source>
</reference>
<accession>A0ABP1YAU6</accession>